<dbReference type="Proteomes" id="UP000811545">
    <property type="component" value="Unassembled WGS sequence"/>
</dbReference>
<comment type="caution">
    <text evidence="3">The sequence shown here is derived from an EMBL/GenBank/DDBJ whole genome shotgun (WGS) entry which is preliminary data.</text>
</comment>
<dbReference type="SUPFAM" id="SSF63992">
    <property type="entry name" value="Dipeptide transport protein"/>
    <property type="match status" value="1"/>
</dbReference>
<feature type="binding site" evidence="2">
    <location>
        <position position="8"/>
    </location>
    <ligand>
        <name>Zn(2+)</name>
        <dbReference type="ChEBI" id="CHEBI:29105"/>
        <label>2</label>
    </ligand>
</feature>
<evidence type="ECO:0000256" key="1">
    <source>
        <dbReference type="PIRSR" id="PIRSR015853-1"/>
    </source>
</evidence>
<dbReference type="Gene3D" id="3.40.50.10780">
    <property type="entry name" value="Dipeptide transport protein"/>
    <property type="match status" value="1"/>
</dbReference>
<keyword evidence="3" id="KW-0031">Aminopeptidase</keyword>
<evidence type="ECO:0000313" key="3">
    <source>
        <dbReference type="EMBL" id="MBT9144734.1"/>
    </source>
</evidence>
<dbReference type="CDD" id="cd08663">
    <property type="entry name" value="DAP_dppA_1"/>
    <property type="match status" value="1"/>
</dbReference>
<gene>
    <name evidence="3" type="primary">dppA</name>
    <name evidence="3" type="ORF">DDT42_00582</name>
</gene>
<keyword evidence="2" id="KW-0862">Zinc</keyword>
<dbReference type="EMBL" id="QLTW01000019">
    <property type="protein sequence ID" value="MBT9144734.1"/>
    <property type="molecule type" value="Genomic_DNA"/>
</dbReference>
<accession>A0A9E2F0T4</accession>
<sequence length="268" mass="29558">MKFYISVDWEGISGVVSWEIQDDIKSPFYMETRRRMTKEVNSAVEGLFDGGASYVLVNDSHGNMTNLLIDDLDPRAELIMGSPKPFSMVEGLTSDFNGVLLLGYHPSAGTYHGIMDHTYSGSSIYEIRVNGEPYSEGDLNGSFAGSLGVPVVLVSGDKSAVDSLMLKFMGSLGVVTKVALGRTTARLYHPTKIYEELRKKAKEAAKNTTNLKPFYPDSPITIEVDFITTQKADMASILPEAERIGPRTVKIVSPDMQTAFRRMLVLIR</sequence>
<keyword evidence="2" id="KW-0479">Metal-binding</keyword>
<feature type="binding site" evidence="2">
    <location>
        <position position="105"/>
    </location>
    <ligand>
        <name>Zn(2+)</name>
        <dbReference type="ChEBI" id="CHEBI:29105"/>
        <label>2</label>
    </ligand>
</feature>
<organism evidence="3 4">
    <name type="scientific">Psychracetigena formicireducens</name>
    <dbReference type="NCBI Taxonomy" id="2986056"/>
    <lineage>
        <taxon>Bacteria</taxon>
        <taxon>Bacillati</taxon>
        <taxon>Candidatus Lithacetigenota</taxon>
        <taxon>Candidatus Psychracetigena</taxon>
    </lineage>
</organism>
<dbReference type="Gene3D" id="3.30.1360.130">
    <property type="entry name" value="Dipeptide transport protein"/>
    <property type="match status" value="1"/>
</dbReference>
<feature type="binding site" evidence="2">
    <location>
        <position position="136"/>
    </location>
    <ligand>
        <name>Zn(2+)</name>
        <dbReference type="ChEBI" id="CHEBI:29105"/>
        <label>2</label>
    </ligand>
</feature>
<proteinExistence type="predicted"/>
<name>A0A9E2F0T4_PSYF1</name>
<protein>
    <submittedName>
        <fullName evidence="3">D-aminopeptidase</fullName>
        <ecNumber evidence="3">3.4.11.-</ecNumber>
    </submittedName>
</protein>
<evidence type="ECO:0000256" key="2">
    <source>
        <dbReference type="PIRSR" id="PIRSR015853-2"/>
    </source>
</evidence>
<dbReference type="GO" id="GO:0004177">
    <property type="term" value="F:aminopeptidase activity"/>
    <property type="evidence" value="ECO:0007669"/>
    <property type="project" value="UniProtKB-KW"/>
</dbReference>
<feature type="active site" description="Nucleophile" evidence="1">
    <location>
        <position position="117"/>
    </location>
</feature>
<dbReference type="Pfam" id="PF04951">
    <property type="entry name" value="Peptidase_M55"/>
    <property type="match status" value="1"/>
</dbReference>
<dbReference type="AlphaFoldDB" id="A0A9E2F0T4"/>
<feature type="binding site" evidence="2">
    <location>
        <position position="61"/>
    </location>
    <ligand>
        <name>Zn(2+)</name>
        <dbReference type="ChEBI" id="CHEBI:29105"/>
        <label>2</label>
    </ligand>
</feature>
<reference evidence="3 4" key="1">
    <citation type="journal article" date="2021" name="bioRxiv">
        <title>Unique metabolic strategies in Hadean analogues reveal hints for primordial physiology.</title>
        <authorList>
            <person name="Nobu M.K."/>
            <person name="Nakai R."/>
            <person name="Tamazawa S."/>
            <person name="Mori H."/>
            <person name="Toyoda A."/>
            <person name="Ijiri A."/>
            <person name="Suzuki S."/>
            <person name="Kurokawa K."/>
            <person name="Kamagata Y."/>
            <person name="Tamaki H."/>
        </authorList>
    </citation>
    <scope>NUCLEOTIDE SEQUENCE [LARGE SCALE GENOMIC DNA]</scope>
    <source>
        <strain evidence="3">BS525</strain>
    </source>
</reference>
<dbReference type="InterPro" id="IPR036177">
    <property type="entry name" value="Peptidase_M55_sf"/>
</dbReference>
<feature type="binding site" evidence="2">
    <location>
        <position position="10"/>
    </location>
    <ligand>
        <name>Zn(2+)</name>
        <dbReference type="ChEBI" id="CHEBI:29105"/>
        <label>1</label>
    </ligand>
</feature>
<dbReference type="EC" id="3.4.11.-" evidence="3"/>
<feature type="binding site" evidence="2">
    <location>
        <position position="8"/>
    </location>
    <ligand>
        <name>Zn(2+)</name>
        <dbReference type="ChEBI" id="CHEBI:29105"/>
        <label>1</label>
    </ligand>
</feature>
<dbReference type="PIRSF" id="PIRSF015853">
    <property type="entry name" value="Pep_DppA"/>
    <property type="match status" value="1"/>
</dbReference>
<keyword evidence="3" id="KW-0378">Hydrolase</keyword>
<dbReference type="InterPro" id="IPR007035">
    <property type="entry name" value="Peptidase_M55"/>
</dbReference>
<keyword evidence="3" id="KW-0645">Protease</keyword>
<dbReference type="InterPro" id="IPR027476">
    <property type="entry name" value="DppA_N"/>
</dbReference>
<evidence type="ECO:0000313" key="4">
    <source>
        <dbReference type="Proteomes" id="UP000811545"/>
    </source>
</evidence>
<dbReference type="GO" id="GO:0046872">
    <property type="term" value="F:metal ion binding"/>
    <property type="evidence" value="ECO:0007669"/>
    <property type="project" value="UniProtKB-KW"/>
</dbReference>